<gene>
    <name evidence="3" type="ORF">DWX92_12245</name>
</gene>
<dbReference type="Proteomes" id="UP000285274">
    <property type="component" value="Unassembled WGS sequence"/>
</dbReference>
<dbReference type="PANTHER" id="PTHR46889">
    <property type="entry name" value="TRANSPOSASE INSF FOR INSERTION SEQUENCE IS3B-RELATED"/>
    <property type="match status" value="1"/>
</dbReference>
<dbReference type="GO" id="GO:0015074">
    <property type="term" value="P:DNA integration"/>
    <property type="evidence" value="ECO:0007669"/>
    <property type="project" value="InterPro"/>
</dbReference>
<feature type="domain" description="Integrase catalytic" evidence="2">
    <location>
        <begin position="122"/>
        <end position="302"/>
    </location>
</feature>
<evidence type="ECO:0000259" key="2">
    <source>
        <dbReference type="PROSITE" id="PS50994"/>
    </source>
</evidence>
<dbReference type="InterPro" id="IPR012337">
    <property type="entry name" value="RNaseH-like_sf"/>
</dbReference>
<reference evidence="3 4" key="1">
    <citation type="submission" date="2018-08" db="EMBL/GenBank/DDBJ databases">
        <title>A genome reference for cultivated species of the human gut microbiota.</title>
        <authorList>
            <person name="Zou Y."/>
            <person name="Xue W."/>
            <person name="Luo G."/>
        </authorList>
    </citation>
    <scope>NUCLEOTIDE SEQUENCE [LARGE SCALE GENOMIC DNA]</scope>
    <source>
        <strain evidence="3 4">AF22-10AC</strain>
    </source>
</reference>
<dbReference type="InterPro" id="IPR048020">
    <property type="entry name" value="Transpos_IS3"/>
</dbReference>
<proteinExistence type="predicted"/>
<dbReference type="SUPFAM" id="SSF53098">
    <property type="entry name" value="Ribonuclease H-like"/>
    <property type="match status" value="1"/>
</dbReference>
<dbReference type="AlphaFoldDB" id="A0A412IT78"/>
<comment type="caution">
    <text evidence="3">The sequence shown here is derived from an EMBL/GenBank/DDBJ whole genome shotgun (WGS) entry which is preliminary data.</text>
</comment>
<dbReference type="Pfam" id="PF00665">
    <property type="entry name" value="rve"/>
    <property type="match status" value="1"/>
</dbReference>
<accession>A0A412IT78</accession>
<dbReference type="EMBL" id="QRVM01000109">
    <property type="protein sequence ID" value="RGS43311.1"/>
    <property type="molecule type" value="Genomic_DNA"/>
</dbReference>
<dbReference type="InterPro" id="IPR001584">
    <property type="entry name" value="Integrase_cat-core"/>
</dbReference>
<dbReference type="Gene3D" id="3.30.420.10">
    <property type="entry name" value="Ribonuclease H-like superfamily/Ribonuclease H"/>
    <property type="match status" value="1"/>
</dbReference>
<protein>
    <submittedName>
        <fullName evidence="3">IS3 family transposase</fullName>
    </submittedName>
</protein>
<dbReference type="PANTHER" id="PTHR46889:SF5">
    <property type="entry name" value="INTEGRASE PROTEIN"/>
    <property type="match status" value="1"/>
</dbReference>
<sequence length="437" mass="51839">MAYDYIKRGKAEENGYTSTKVFKMFGISSTGYYNYVARKEDRNGKLAAQRKDESYVIRCFKHIIKRLGFVPGKRTFRRHMFRRFNYKISISRTSKIMKKMQITAQLPKKDAYKGQATHHHECMAKPNLVNRNFKLGVRQVILTDITYIHYSYYRTPAYMCAFKDAYTTEILGHAVSSKMDVALIREAFNNMMDDHKSEFPKDLEVYCHSDQGSQYLSTTFKQLLNDNDFIQSMSRRGNSQDNAPMESFFGRMKAEIIDIIARCKNLDTVKQLINGYINMHNNERYQENLAALSPSEFYTYKVTGQYPLDNYYGIEATELMSLEQIIEAKLEMQEKKKELKRERQMINEQQSRLFTDPLEIIKRDKKKMKSEKKKWDKQLELVEKQLAKIKDVLRRIDDALRFYYNEATDEIKEQLKDPLNWKNHTQLDYYKDIDALY</sequence>
<dbReference type="Pfam" id="PF13333">
    <property type="entry name" value="rve_2"/>
    <property type="match status" value="1"/>
</dbReference>
<dbReference type="PROSITE" id="PS50994">
    <property type="entry name" value="INTEGRASE"/>
    <property type="match status" value="1"/>
</dbReference>
<evidence type="ECO:0000313" key="3">
    <source>
        <dbReference type="EMBL" id="RGS43311.1"/>
    </source>
</evidence>
<dbReference type="InterPro" id="IPR036397">
    <property type="entry name" value="RNaseH_sf"/>
</dbReference>
<evidence type="ECO:0000313" key="4">
    <source>
        <dbReference type="Proteomes" id="UP000285274"/>
    </source>
</evidence>
<name>A0A412IT78_9FIRM</name>
<feature type="coiled-coil region" evidence="1">
    <location>
        <begin position="322"/>
        <end position="399"/>
    </location>
</feature>
<organism evidence="3 4">
    <name type="scientific">Holdemanella biformis</name>
    <dbReference type="NCBI Taxonomy" id="1735"/>
    <lineage>
        <taxon>Bacteria</taxon>
        <taxon>Bacillati</taxon>
        <taxon>Bacillota</taxon>
        <taxon>Erysipelotrichia</taxon>
        <taxon>Erysipelotrichales</taxon>
        <taxon>Erysipelotrichaceae</taxon>
        <taxon>Holdemanella</taxon>
    </lineage>
</organism>
<dbReference type="RefSeq" id="WP_118320802.1">
    <property type="nucleotide sequence ID" value="NZ_QRVM01000109.1"/>
</dbReference>
<dbReference type="InterPro" id="IPR050900">
    <property type="entry name" value="Transposase_IS3/IS150/IS904"/>
</dbReference>
<dbReference type="NCBIfam" id="NF033516">
    <property type="entry name" value="transpos_IS3"/>
    <property type="match status" value="1"/>
</dbReference>
<evidence type="ECO:0000256" key="1">
    <source>
        <dbReference type="SAM" id="Coils"/>
    </source>
</evidence>
<keyword evidence="1" id="KW-0175">Coiled coil</keyword>
<dbReference type="GO" id="GO:0003676">
    <property type="term" value="F:nucleic acid binding"/>
    <property type="evidence" value="ECO:0007669"/>
    <property type="project" value="InterPro"/>
</dbReference>